<dbReference type="InterPro" id="IPR037218">
    <property type="entry name" value="PTPA_sf"/>
</dbReference>
<protein>
    <recommendedName>
        <fullName evidence="7">Serine/threonine-protein phosphatase 2A activator</fullName>
        <ecNumber evidence="7">5.2.1.8</ecNumber>
    </recommendedName>
    <alternativeName>
        <fullName evidence="7">Phosphotyrosyl phosphatase activator</fullName>
    </alternativeName>
</protein>
<dbReference type="Gene3D" id="1.20.120.1150">
    <property type="match status" value="1"/>
</dbReference>
<evidence type="ECO:0000256" key="1">
    <source>
        <dbReference type="ARBA" id="ARBA00000971"/>
    </source>
</evidence>
<keyword evidence="5 7" id="KW-0697">Rotamase</keyword>
<dbReference type="Pfam" id="PF03095">
    <property type="entry name" value="PTPA"/>
    <property type="match status" value="1"/>
</dbReference>
<evidence type="ECO:0000256" key="5">
    <source>
        <dbReference type="ARBA" id="ARBA00023110"/>
    </source>
</evidence>
<evidence type="ECO:0000256" key="6">
    <source>
        <dbReference type="ARBA" id="ARBA00023235"/>
    </source>
</evidence>
<keyword evidence="4 7" id="KW-0963">Cytoplasm</keyword>
<dbReference type="EMBL" id="FQNC01000086">
    <property type="protein sequence ID" value="SGZ25986.1"/>
    <property type="molecule type" value="Genomic_DNA"/>
</dbReference>
<dbReference type="InterPro" id="IPR004327">
    <property type="entry name" value="Phstyr_phstse_ac"/>
</dbReference>
<dbReference type="STRING" id="796604.A0A2X0MPV5"/>
<feature type="compositionally biased region" description="Polar residues" evidence="8">
    <location>
        <begin position="393"/>
        <end position="415"/>
    </location>
</feature>
<evidence type="ECO:0000313" key="9">
    <source>
        <dbReference type="EMBL" id="SGZ25986.1"/>
    </source>
</evidence>
<comment type="subcellular location">
    <subcellularLocation>
        <location evidence="2 7">Cytoplasm</location>
    </subcellularLocation>
</comment>
<reference evidence="9 10" key="1">
    <citation type="submission" date="2016-11" db="EMBL/GenBank/DDBJ databases">
        <authorList>
            <person name="Jaros S."/>
            <person name="Januszkiewicz K."/>
            <person name="Wedrychowicz H."/>
        </authorList>
    </citation>
    <scope>NUCLEOTIDE SEQUENCE [LARGE SCALE GENOMIC DNA]</scope>
</reference>
<comment type="similarity">
    <text evidence="3 7">Belongs to the PTPA-type PPIase family.</text>
</comment>
<feature type="compositionally biased region" description="Acidic residues" evidence="8">
    <location>
        <begin position="349"/>
        <end position="364"/>
    </location>
</feature>
<evidence type="ECO:0000256" key="7">
    <source>
        <dbReference type="RuleBase" id="RU361210"/>
    </source>
</evidence>
<comment type="catalytic activity">
    <reaction evidence="1 7">
        <text>[protein]-peptidylproline (omega=180) = [protein]-peptidylproline (omega=0)</text>
        <dbReference type="Rhea" id="RHEA:16237"/>
        <dbReference type="Rhea" id="RHEA-COMP:10747"/>
        <dbReference type="Rhea" id="RHEA-COMP:10748"/>
        <dbReference type="ChEBI" id="CHEBI:83833"/>
        <dbReference type="ChEBI" id="CHEBI:83834"/>
        <dbReference type="EC" id="5.2.1.8"/>
    </reaction>
</comment>
<accession>A0A2X0MPV5</accession>
<dbReference type="GO" id="GO:0007052">
    <property type="term" value="P:mitotic spindle organization"/>
    <property type="evidence" value="ECO:0007669"/>
    <property type="project" value="TreeGrafter"/>
</dbReference>
<evidence type="ECO:0000256" key="8">
    <source>
        <dbReference type="SAM" id="MobiDB-lite"/>
    </source>
</evidence>
<dbReference type="AlphaFoldDB" id="A0A2X0MPV5"/>
<dbReference type="GO" id="GO:0005737">
    <property type="term" value="C:cytoplasm"/>
    <property type="evidence" value="ECO:0007669"/>
    <property type="project" value="UniProtKB-SubCell"/>
</dbReference>
<proteinExistence type="inferred from homology"/>
<dbReference type="SUPFAM" id="SSF140984">
    <property type="entry name" value="PTPA-like"/>
    <property type="match status" value="1"/>
</dbReference>
<dbReference type="PANTHER" id="PTHR10012:SF0">
    <property type="entry name" value="SERINE_THREONINE-PROTEIN PHOSPHATASE 2A ACTIVATOR"/>
    <property type="match status" value="1"/>
</dbReference>
<keyword evidence="6 7" id="KW-0413">Isomerase</keyword>
<dbReference type="GO" id="GO:0000159">
    <property type="term" value="C:protein phosphatase type 2A complex"/>
    <property type="evidence" value="ECO:0007669"/>
    <property type="project" value="TreeGrafter"/>
</dbReference>
<sequence length="465" mass="51242">MSNMSTSSPERSTLPALELITDLSFSNGSSVAPSRKIFTEVDMPRWTRSSAYHNIEALILRLTAAVQNTKIDSPRRISQPIASIVEFLNRSGSWIDEIPLEKSPQRFGNQAFRKWLAKLKENEPTLSRSLLSDAQMPVLAELSYHFLSSFGSGQRLDYGTGHELSFLSYILILRLIGVLSEDDEPSIVLDLFVAYLGVARKLQKVYRLEPAGSKGVWGLDDHQHLNYLWGASQLQGGYCVEQTHPTLRPSSILTPSTIEPEAPSYLFLSSILHVNQLKRGPFSEHSPMLHTIASTVPNWGKVVQGLLKMYKVEVMGKVPVVQHVRFGRVLSWTDWETGVVLESSRSEEEGVDGEGEEGEAEGEEKDQGTKAPWLLASASSGDKVTLIPPPPTHTTSRASLGFSRQQPMSYTQAPRSFTPPALFPTRREPSSSLGRGRDDRTTVAQEGGAAASTSPFGVLPGVTRR</sequence>
<keyword evidence="10" id="KW-1185">Reference proteome</keyword>
<comment type="function">
    <text evidence="7">PPIases accelerate the folding of proteins. It catalyzes the cis-trans isomerization of proline imidic peptide bonds in oligopeptides.</text>
</comment>
<dbReference type="FunFam" id="1.20.120.1150:FF:000002">
    <property type="entry name" value="Serine/threonine-protein phosphatase 2A activator"/>
    <property type="match status" value="1"/>
</dbReference>
<dbReference type="EC" id="5.2.1.8" evidence="7"/>
<evidence type="ECO:0000313" key="10">
    <source>
        <dbReference type="Proteomes" id="UP000249464"/>
    </source>
</evidence>
<dbReference type="GO" id="GO:0003755">
    <property type="term" value="F:peptidyl-prolyl cis-trans isomerase activity"/>
    <property type="evidence" value="ECO:0007669"/>
    <property type="project" value="UniProtKB-KW"/>
</dbReference>
<dbReference type="CDD" id="cd04087">
    <property type="entry name" value="PTPA"/>
    <property type="match status" value="1"/>
</dbReference>
<dbReference type="InterPro" id="IPR043170">
    <property type="entry name" value="PTPA_C_lid"/>
</dbReference>
<dbReference type="PANTHER" id="PTHR10012">
    <property type="entry name" value="SERINE/THREONINE-PROTEIN PHOSPHATASE 2A REGULATORY SUBUNIT B"/>
    <property type="match status" value="1"/>
</dbReference>
<evidence type="ECO:0000256" key="3">
    <source>
        <dbReference type="ARBA" id="ARBA00011019"/>
    </source>
</evidence>
<feature type="region of interest" description="Disordered" evidence="8">
    <location>
        <begin position="341"/>
        <end position="465"/>
    </location>
</feature>
<dbReference type="GO" id="GO:0005634">
    <property type="term" value="C:nucleus"/>
    <property type="evidence" value="ECO:0007669"/>
    <property type="project" value="TreeGrafter"/>
</dbReference>
<feature type="compositionally biased region" description="Basic and acidic residues" evidence="8">
    <location>
        <begin position="425"/>
        <end position="441"/>
    </location>
</feature>
<dbReference type="Proteomes" id="UP000249464">
    <property type="component" value="Unassembled WGS sequence"/>
</dbReference>
<gene>
    <name evidence="9" type="primary">BQ5605_C024g09812</name>
    <name evidence="9" type="ORF">BQ5605_C024G09812</name>
</gene>
<organism evidence="9 10">
    <name type="scientific">Microbotryum silenes-dioicae</name>
    <dbReference type="NCBI Taxonomy" id="796604"/>
    <lineage>
        <taxon>Eukaryota</taxon>
        <taxon>Fungi</taxon>
        <taxon>Dikarya</taxon>
        <taxon>Basidiomycota</taxon>
        <taxon>Pucciniomycotina</taxon>
        <taxon>Microbotryomycetes</taxon>
        <taxon>Microbotryales</taxon>
        <taxon>Microbotryaceae</taxon>
        <taxon>Microbotryum</taxon>
    </lineage>
</organism>
<evidence type="ECO:0000256" key="2">
    <source>
        <dbReference type="ARBA" id="ARBA00004496"/>
    </source>
</evidence>
<dbReference type="GO" id="GO:0008160">
    <property type="term" value="F:protein tyrosine phosphatase activator activity"/>
    <property type="evidence" value="ECO:0007669"/>
    <property type="project" value="TreeGrafter"/>
</dbReference>
<evidence type="ECO:0000256" key="4">
    <source>
        <dbReference type="ARBA" id="ARBA00022490"/>
    </source>
</evidence>
<name>A0A2X0MPV5_9BASI</name>